<evidence type="ECO:0000313" key="3">
    <source>
        <dbReference type="Proteomes" id="UP000217257"/>
    </source>
</evidence>
<dbReference type="EMBL" id="CP022098">
    <property type="protein sequence ID" value="ATB37714.1"/>
    <property type="molecule type" value="Genomic_DNA"/>
</dbReference>
<reference evidence="2 3" key="1">
    <citation type="submission" date="2017-06" db="EMBL/GenBank/DDBJ databases">
        <title>Sequencing and comparative analysis of myxobacterial genomes.</title>
        <authorList>
            <person name="Rupp O."/>
            <person name="Goesmann A."/>
            <person name="Sogaard-Andersen L."/>
        </authorList>
    </citation>
    <scope>NUCLEOTIDE SEQUENCE [LARGE SCALE GENOMIC DNA]</scope>
    <source>
        <strain evidence="2 3">DSM 52655</strain>
    </source>
</reference>
<gene>
    <name evidence="2" type="ORF">CYFUS_003139</name>
</gene>
<evidence type="ECO:0000313" key="2">
    <source>
        <dbReference type="EMBL" id="ATB37714.1"/>
    </source>
</evidence>
<name>A0A250J149_9BACT</name>
<dbReference type="KEGG" id="cfus:CYFUS_003139"/>
<dbReference type="AlphaFoldDB" id="A0A250J149"/>
<proteinExistence type="predicted"/>
<protein>
    <submittedName>
        <fullName evidence="2">Uncharacterized protein</fullName>
    </submittedName>
</protein>
<sequence>MTSTSPSSQDQATGVEFSVELGAPFSPFRASTCARSRGRVATYPSAATIATTAAARKTDSTVRADTASATARIGQPRIVILVVIIIRAQSFASVGGFVLDQASEDSRVPASSKARSRGGDHPIVDEGVLDEECDDSPSLFTTLMPRERLDGSGSLDTKADELGDGDNLRAVRLVALDETRLKSQLGLRGIYLSAEPREFPASLLPFAWCRRVEIDGGCVPRVLRLGL</sequence>
<accession>A0A250J149</accession>
<evidence type="ECO:0000256" key="1">
    <source>
        <dbReference type="SAM" id="MobiDB-lite"/>
    </source>
</evidence>
<feature type="region of interest" description="Disordered" evidence="1">
    <location>
        <begin position="108"/>
        <end position="128"/>
    </location>
</feature>
<organism evidence="2 3">
    <name type="scientific">Cystobacter fuscus</name>
    <dbReference type="NCBI Taxonomy" id="43"/>
    <lineage>
        <taxon>Bacteria</taxon>
        <taxon>Pseudomonadati</taxon>
        <taxon>Myxococcota</taxon>
        <taxon>Myxococcia</taxon>
        <taxon>Myxococcales</taxon>
        <taxon>Cystobacterineae</taxon>
        <taxon>Archangiaceae</taxon>
        <taxon>Cystobacter</taxon>
    </lineage>
</organism>
<dbReference type="Proteomes" id="UP000217257">
    <property type="component" value="Chromosome"/>
</dbReference>